<evidence type="ECO:0000256" key="7">
    <source>
        <dbReference type="ARBA" id="ARBA00023033"/>
    </source>
</evidence>
<evidence type="ECO:0000256" key="4">
    <source>
        <dbReference type="ARBA" id="ARBA00022723"/>
    </source>
</evidence>
<dbReference type="SUPFAM" id="SSF48264">
    <property type="entry name" value="Cytochrome P450"/>
    <property type="match status" value="1"/>
</dbReference>
<evidence type="ECO:0008006" key="10">
    <source>
        <dbReference type="Google" id="ProtNLM"/>
    </source>
</evidence>
<comment type="cofactor">
    <cofactor evidence="1">
        <name>heme</name>
        <dbReference type="ChEBI" id="CHEBI:30413"/>
    </cofactor>
</comment>
<keyword evidence="6" id="KW-0408">Iron</keyword>
<protein>
    <recommendedName>
        <fullName evidence="10">Cytochrome P450</fullName>
    </recommendedName>
</protein>
<dbReference type="GO" id="GO:0005506">
    <property type="term" value="F:iron ion binding"/>
    <property type="evidence" value="ECO:0007669"/>
    <property type="project" value="InterPro"/>
</dbReference>
<dbReference type="InterPro" id="IPR050364">
    <property type="entry name" value="Cytochrome_P450_fung"/>
</dbReference>
<dbReference type="GO" id="GO:0016705">
    <property type="term" value="F:oxidoreductase activity, acting on paired donors, with incorporation or reduction of molecular oxygen"/>
    <property type="evidence" value="ECO:0007669"/>
    <property type="project" value="InterPro"/>
</dbReference>
<accession>A0A1J8QCQ2</accession>
<name>A0A1J8QCQ2_9AGAM</name>
<evidence type="ECO:0000256" key="3">
    <source>
        <dbReference type="ARBA" id="ARBA00022617"/>
    </source>
</evidence>
<gene>
    <name evidence="8" type="ORF">AZE42_11749</name>
</gene>
<evidence type="ECO:0000256" key="6">
    <source>
        <dbReference type="ARBA" id="ARBA00023004"/>
    </source>
</evidence>
<dbReference type="OrthoDB" id="2789670at2759"/>
<dbReference type="EMBL" id="LVVM01005226">
    <property type="protein sequence ID" value="OJA11112.1"/>
    <property type="molecule type" value="Genomic_DNA"/>
</dbReference>
<evidence type="ECO:0000313" key="8">
    <source>
        <dbReference type="EMBL" id="OJA11112.1"/>
    </source>
</evidence>
<keyword evidence="7" id="KW-0503">Monooxygenase</keyword>
<dbReference type="PANTHER" id="PTHR46300">
    <property type="entry name" value="P450, PUTATIVE (EUROFUNG)-RELATED-RELATED"/>
    <property type="match status" value="1"/>
</dbReference>
<evidence type="ECO:0000256" key="1">
    <source>
        <dbReference type="ARBA" id="ARBA00001971"/>
    </source>
</evidence>
<dbReference type="InterPro" id="IPR036396">
    <property type="entry name" value="Cyt_P450_sf"/>
</dbReference>
<dbReference type="Gene3D" id="1.10.630.10">
    <property type="entry name" value="Cytochrome P450"/>
    <property type="match status" value="1"/>
</dbReference>
<comment type="caution">
    <text evidence="8">The sequence shown here is derived from an EMBL/GenBank/DDBJ whole genome shotgun (WGS) entry which is preliminary data.</text>
</comment>
<evidence type="ECO:0000256" key="5">
    <source>
        <dbReference type="ARBA" id="ARBA00023002"/>
    </source>
</evidence>
<dbReference type="GO" id="GO:0020037">
    <property type="term" value="F:heme binding"/>
    <property type="evidence" value="ECO:0007669"/>
    <property type="project" value="InterPro"/>
</dbReference>
<dbReference type="Proteomes" id="UP000183567">
    <property type="component" value="Unassembled WGS sequence"/>
</dbReference>
<dbReference type="GO" id="GO:0004497">
    <property type="term" value="F:monooxygenase activity"/>
    <property type="evidence" value="ECO:0007669"/>
    <property type="project" value="UniProtKB-KW"/>
</dbReference>
<keyword evidence="9" id="KW-1185">Reference proteome</keyword>
<proteinExistence type="inferred from homology"/>
<evidence type="ECO:0000256" key="2">
    <source>
        <dbReference type="ARBA" id="ARBA00010617"/>
    </source>
</evidence>
<comment type="similarity">
    <text evidence="2">Belongs to the cytochrome P450 family.</text>
</comment>
<keyword evidence="5" id="KW-0560">Oxidoreductase</keyword>
<dbReference type="PANTHER" id="PTHR46300:SF5">
    <property type="entry name" value="CYTOCHROME P450"/>
    <property type="match status" value="1"/>
</dbReference>
<keyword evidence="3" id="KW-0349">Heme</keyword>
<sequence>MYLISKSMHLVFYTLKCERPMTAGDIIYTSALSIDIIVLNSEEVANELLEGRSRIYSDRPYISTRDLFGWEWATTMLRYGERFKTHRRIFHQAFRPEAVLSYRPKQLQKAFEMLSRLLHDPTSYVGHFESSVLSCLLQKPQVLLLDRFSTSVVMSVVYDYDIASHDDVIVNAAKRAWDLFLRGSTPQKNALFAAYPFCKSFDYCLTA</sequence>
<dbReference type="AlphaFoldDB" id="A0A1J8QCQ2"/>
<organism evidence="8 9">
    <name type="scientific">Rhizopogon vesiculosus</name>
    <dbReference type="NCBI Taxonomy" id="180088"/>
    <lineage>
        <taxon>Eukaryota</taxon>
        <taxon>Fungi</taxon>
        <taxon>Dikarya</taxon>
        <taxon>Basidiomycota</taxon>
        <taxon>Agaricomycotina</taxon>
        <taxon>Agaricomycetes</taxon>
        <taxon>Agaricomycetidae</taxon>
        <taxon>Boletales</taxon>
        <taxon>Suillineae</taxon>
        <taxon>Rhizopogonaceae</taxon>
        <taxon>Rhizopogon</taxon>
    </lineage>
</organism>
<evidence type="ECO:0000313" key="9">
    <source>
        <dbReference type="Proteomes" id="UP000183567"/>
    </source>
</evidence>
<keyword evidence="4" id="KW-0479">Metal-binding</keyword>
<reference evidence="8 9" key="1">
    <citation type="submission" date="2016-03" db="EMBL/GenBank/DDBJ databases">
        <title>Comparative genomics of the ectomycorrhizal sister species Rhizopogon vinicolor and Rhizopogon vesiculosus (Basidiomycota: Boletales) reveals a divergence of the mating type B locus.</title>
        <authorList>
            <person name="Mujic A.B."/>
            <person name="Kuo A."/>
            <person name="Tritt A."/>
            <person name="Lipzen A."/>
            <person name="Chen C."/>
            <person name="Johnson J."/>
            <person name="Sharma A."/>
            <person name="Barry K."/>
            <person name="Grigoriev I.V."/>
            <person name="Spatafora J.W."/>
        </authorList>
    </citation>
    <scope>NUCLEOTIDE SEQUENCE [LARGE SCALE GENOMIC DNA]</scope>
    <source>
        <strain evidence="8 9">AM-OR11-056</strain>
    </source>
</reference>